<dbReference type="Pfam" id="PF01464">
    <property type="entry name" value="SLT"/>
    <property type="match status" value="1"/>
</dbReference>
<dbReference type="GO" id="GO:0009279">
    <property type="term" value="C:cell outer membrane"/>
    <property type="evidence" value="ECO:0007669"/>
    <property type="project" value="UniProtKB-SubCell"/>
</dbReference>
<dbReference type="InterPro" id="IPR008258">
    <property type="entry name" value="Transglycosylase_SLT_dom_1"/>
</dbReference>
<dbReference type="SUPFAM" id="SSF53850">
    <property type="entry name" value="Periplasmic binding protein-like II"/>
    <property type="match status" value="1"/>
</dbReference>
<dbReference type="SUPFAM" id="SSF53955">
    <property type="entry name" value="Lysozyme-like"/>
    <property type="match status" value="1"/>
</dbReference>
<dbReference type="CDD" id="cd01009">
    <property type="entry name" value="PBP2_YfhD_N"/>
    <property type="match status" value="1"/>
</dbReference>
<evidence type="ECO:0000256" key="3">
    <source>
        <dbReference type="ARBA" id="ARBA00023237"/>
    </source>
</evidence>
<dbReference type="Gene3D" id="3.40.190.10">
    <property type="entry name" value="Periplasmic binding protein-like II"/>
    <property type="match status" value="2"/>
</dbReference>
<evidence type="ECO:0000313" key="6">
    <source>
        <dbReference type="Proteomes" id="UP000199438"/>
    </source>
</evidence>
<keyword evidence="3" id="KW-0998">Cell outer membrane</keyword>
<keyword evidence="3" id="KW-0472">Membrane</keyword>
<dbReference type="CDD" id="cd13403">
    <property type="entry name" value="MLTF-like"/>
    <property type="match status" value="1"/>
</dbReference>
<feature type="domain" description="Solute-binding protein family 3/N-terminal" evidence="4">
    <location>
        <begin position="61"/>
        <end position="298"/>
    </location>
</feature>
<evidence type="ECO:0000259" key="4">
    <source>
        <dbReference type="SMART" id="SM00062"/>
    </source>
</evidence>
<dbReference type="AlphaFoldDB" id="A0A1I1MGK9"/>
<comment type="subcellular location">
    <subcellularLocation>
        <location evidence="1">Cell outer membrane</location>
        <topology evidence="1">Peripheral membrane protein</topology>
    </subcellularLocation>
</comment>
<dbReference type="RefSeq" id="WP_245758672.1">
    <property type="nucleotide sequence ID" value="NZ_FOKV01000009.1"/>
</dbReference>
<dbReference type="PROSITE" id="PS51257">
    <property type="entry name" value="PROKAR_LIPOPROTEIN"/>
    <property type="match status" value="1"/>
</dbReference>
<evidence type="ECO:0000256" key="2">
    <source>
        <dbReference type="ARBA" id="ARBA00022729"/>
    </source>
</evidence>
<dbReference type="EMBL" id="FOKV01000009">
    <property type="protein sequence ID" value="SFC80700.1"/>
    <property type="molecule type" value="Genomic_DNA"/>
</dbReference>
<dbReference type="Proteomes" id="UP000199438">
    <property type="component" value="Unassembled WGS sequence"/>
</dbReference>
<keyword evidence="6" id="KW-1185">Reference proteome</keyword>
<evidence type="ECO:0000313" key="5">
    <source>
        <dbReference type="EMBL" id="SFC80700.1"/>
    </source>
</evidence>
<dbReference type="Gene3D" id="1.10.530.10">
    <property type="match status" value="1"/>
</dbReference>
<protein>
    <submittedName>
        <fullName evidence="5">Membrane-bound lytic murein transglycosylase F</fullName>
    </submittedName>
</protein>
<dbReference type="Pfam" id="PF00497">
    <property type="entry name" value="SBP_bac_3"/>
    <property type="match status" value="1"/>
</dbReference>
<proteinExistence type="predicted"/>
<dbReference type="SMART" id="SM00062">
    <property type="entry name" value="PBPb"/>
    <property type="match status" value="1"/>
</dbReference>
<dbReference type="InterPro" id="IPR023346">
    <property type="entry name" value="Lysozyme-like_dom_sf"/>
</dbReference>
<reference evidence="6" key="1">
    <citation type="submission" date="2016-10" db="EMBL/GenBank/DDBJ databases">
        <authorList>
            <person name="Varghese N."/>
            <person name="Submissions S."/>
        </authorList>
    </citation>
    <scope>NUCLEOTIDE SEQUENCE [LARGE SCALE GENOMIC DNA]</scope>
    <source>
        <strain evidence="6">DSM 24499</strain>
    </source>
</reference>
<sequence>MIRLLLTLFSKSNFKKIGFVFIVLSFTFSCSENKNISSKVSADITPTEYTKDFSEIKKDGKLTVITIYNSTSYFLYRGKPMGFEYELVKKLADHLELELDIKVAKDIDHLFDMLNAGVGDLIAFGLSVTEDRKKLVNFTEYHYLTHQVLVQRRPENWRKLPMYKIKKHTLNDPIEMIGKTVHVRKNSSYFERLENLEDEIGGQIDIQLVSGDKTTEDIIKMVVDGEIDYTISDYNIAAINQTYNPILDIDTEISFSQRIAWAVRKNSPELLAEINSWLKNIKKKDFYYVVYNKYFKNKKSYRRRIKSEFYSKNQGKISQYDAIVKNNVERLGWDWRLLSSQIFQESRFKPNENSWAGAGGLMQIMPATAKDLGVNDITNPSENIRGGTKYLAQLRENFDSVEDSIQRIKFTLAAYNCGLGHVRDAQRLTKAFGEDPNVWDDNVEDYLLKLSSREFFNRPEVKYGFVRGREPYLYVKEIFLRYEHYKKLIPFETPETESQVASN</sequence>
<organism evidence="5 6">
    <name type="scientific">Zunongwangia mangrovi</name>
    <dbReference type="NCBI Taxonomy" id="1334022"/>
    <lineage>
        <taxon>Bacteria</taxon>
        <taxon>Pseudomonadati</taxon>
        <taxon>Bacteroidota</taxon>
        <taxon>Flavobacteriia</taxon>
        <taxon>Flavobacteriales</taxon>
        <taxon>Flavobacteriaceae</taxon>
        <taxon>Zunongwangia</taxon>
    </lineage>
</organism>
<accession>A0A1I1MGK9</accession>
<dbReference type="InterPro" id="IPR001638">
    <property type="entry name" value="Solute-binding_3/MltF_N"/>
</dbReference>
<name>A0A1I1MGK9_9FLAO</name>
<gene>
    <name evidence="5" type="ORF">SAMN04487907_10956</name>
</gene>
<dbReference type="STRING" id="1334022.SAMN04487907_10956"/>
<dbReference type="PANTHER" id="PTHR35936">
    <property type="entry name" value="MEMBRANE-BOUND LYTIC MUREIN TRANSGLYCOSYLASE F"/>
    <property type="match status" value="1"/>
</dbReference>
<keyword evidence="2" id="KW-0732">Signal</keyword>
<evidence type="ECO:0000256" key="1">
    <source>
        <dbReference type="ARBA" id="ARBA00004339"/>
    </source>
</evidence>